<dbReference type="RefSeq" id="WP_245621944.1">
    <property type="nucleotide sequence ID" value="NZ_CP006841.1"/>
</dbReference>
<dbReference type="PATRIC" id="fig|1408189.4.peg.537"/>
<evidence type="ECO:0000256" key="1">
    <source>
        <dbReference type="ARBA" id="ARBA00008097"/>
    </source>
</evidence>
<dbReference type="InterPro" id="IPR017968">
    <property type="entry name" value="Acylphosphatase_CS"/>
</dbReference>
<keyword evidence="6" id="KW-0645">Protease</keyword>
<feature type="region of interest" description="Disordered" evidence="3">
    <location>
        <begin position="1"/>
        <end position="24"/>
    </location>
</feature>
<dbReference type="EC" id="3.6.1.7" evidence="2"/>
<dbReference type="Gene3D" id="3.30.420.40">
    <property type="match status" value="1"/>
</dbReference>
<reference evidence="6 7" key="1">
    <citation type="submission" date="2013-10" db="EMBL/GenBank/DDBJ databases">
        <title>Complete genome sequence of Corynebacterium lactis DSM 45799(T), isolated from raw cow milk.</title>
        <authorList>
            <person name="Ruckert C."/>
            <person name="Albersmeier A."/>
            <person name="Lipski A."/>
            <person name="Kalinowski J."/>
        </authorList>
    </citation>
    <scope>NUCLEOTIDE SEQUENCE [LARGE SCALE GENOMIC DNA]</scope>
    <source>
        <strain evidence="6 7">RW2-5</strain>
    </source>
</reference>
<dbReference type="SUPFAM" id="SSF54975">
    <property type="entry name" value="Acylphosphatase/BLUF domain-like"/>
    <property type="match status" value="1"/>
</dbReference>
<dbReference type="PROSITE" id="PS51163">
    <property type="entry name" value="YRDC"/>
    <property type="match status" value="1"/>
</dbReference>
<dbReference type="InterPro" id="IPR055128">
    <property type="entry name" value="HypF_C_2"/>
</dbReference>
<keyword evidence="7" id="KW-1185">Reference proteome</keyword>
<dbReference type="Pfam" id="PF17788">
    <property type="entry name" value="HypF_C"/>
    <property type="match status" value="1"/>
</dbReference>
<evidence type="ECO:0000313" key="7">
    <source>
        <dbReference type="Proteomes" id="UP000058446"/>
    </source>
</evidence>
<dbReference type="InterPro" id="IPR011125">
    <property type="entry name" value="Znf_HypF"/>
</dbReference>
<dbReference type="Pfam" id="PF00708">
    <property type="entry name" value="Acylphosphatase"/>
    <property type="match status" value="1"/>
</dbReference>
<keyword evidence="2" id="KW-0378">Hydrolase</keyword>
<dbReference type="Proteomes" id="UP000058446">
    <property type="component" value="Chromosome"/>
</dbReference>
<evidence type="ECO:0000256" key="3">
    <source>
        <dbReference type="SAM" id="MobiDB-lite"/>
    </source>
</evidence>
<dbReference type="InterPro" id="IPR041440">
    <property type="entry name" value="HypF_C"/>
</dbReference>
<feature type="domain" description="YrdC-like" evidence="5">
    <location>
        <begin position="241"/>
        <end position="454"/>
    </location>
</feature>
<dbReference type="InterPro" id="IPR017945">
    <property type="entry name" value="DHBP_synth_RibB-like_a/b_dom"/>
</dbReference>
<dbReference type="InterPro" id="IPR051060">
    <property type="entry name" value="Carbamoyltrans_HypF-like"/>
</dbReference>
<sequence>MQVGLGQGRERKLPAETASAQPHPAHIRRRWRLEGVVQGVGFRPFVATIARRAGLTGFCGNDERGVFLEAEGPAAAIDEFRQALFTELPALSRIINHTESELVPLRAPIPSPGTGFEIVPSRHSDSGRALLPPDTALCPDCRREFFDPADRRYLYPFISCTNCGPRLSIITELPYDRPRTTMRNFPMCTPCETEYTAPADRRFHAQPVSCFDCGPRLSLVRPGAGAASASGGKAGTREEVLTLFAQVHGLLDDGAILAVKGIGGFHLVCDARNDYAVARLRQRKQRPDKPLAVMVPDVDAAREVVELTNAEADLLASPEAPIVIAAKKTTADSEGAAGGAESAAFSEDGANVSALSEGIAPGLEYFGVMLPYSGIHLLLCDRPLVVTSGNISGEPVCTGNDEALAKLGRIADAFVLHDRDIHVPVEDSVFVGTAPSRRSRGFAPLPIAVSAGTDSPADLAIPPDAESATPTVFATGGELKNTFALAHDDLVHISAHIGDMGSWASQRAYERAAEQLLSIRDARPELVVCDLHPGYATTSFAERFAHDLGIDLLAVQHHWAHALSLLAEHRLLRPGTTDSPGGSNASGAHGNDCAIVAALDGTGYGIDGTIWGGEILRVNLTGPEWDRVWHFPTFPLAGGDRAVTHPWRLALGLTSAWGLPSLADSLYDALTTPSPASPSEAEIDLVKGQIKGGVGTVQCSSLGRIFDAAAALILPRWRSGDAISYEAQAAMELEAAATRYKRAHPECFDAAVEADVGGGIETVVARAFGMPDPGAAAFEFHRGAAGVVGKQLAEAAASADTKIVGVSGGCANNALLMQLLEADVSRRGYELLQHRSVPPGDGGLSLGQAMAGRLLHLQFRDSKPKD</sequence>
<proteinExistence type="inferred from homology"/>
<dbReference type="AlphaFoldDB" id="A0A0K2GYF9"/>
<organism evidence="6 7">
    <name type="scientific">Corynebacterium lactis RW2-5</name>
    <dbReference type="NCBI Taxonomy" id="1408189"/>
    <lineage>
        <taxon>Bacteria</taxon>
        <taxon>Bacillati</taxon>
        <taxon>Actinomycetota</taxon>
        <taxon>Actinomycetes</taxon>
        <taxon>Mycobacteriales</taxon>
        <taxon>Corynebacteriaceae</taxon>
        <taxon>Corynebacterium</taxon>
    </lineage>
</organism>
<dbReference type="PROSITE" id="PS51160">
    <property type="entry name" value="ACYLPHOSPHATASE_3"/>
    <property type="match status" value="1"/>
</dbReference>
<evidence type="ECO:0000259" key="5">
    <source>
        <dbReference type="PROSITE" id="PS51163"/>
    </source>
</evidence>
<protein>
    <recommendedName>
        <fullName evidence="2">acylphosphatase</fullName>
        <ecNumber evidence="2">3.6.1.7</ecNumber>
    </recommendedName>
</protein>
<dbReference type="GO" id="GO:0016743">
    <property type="term" value="F:carboxyl- or carbamoyltransferase activity"/>
    <property type="evidence" value="ECO:0007669"/>
    <property type="project" value="TreeGrafter"/>
</dbReference>
<dbReference type="Pfam" id="PF01300">
    <property type="entry name" value="Sua5_yciO_yrdC"/>
    <property type="match status" value="1"/>
</dbReference>
<comment type="similarity">
    <text evidence="1">Belongs to the carbamoyltransferase HypF family.</text>
</comment>
<dbReference type="GO" id="GO:0008270">
    <property type="term" value="F:zinc ion binding"/>
    <property type="evidence" value="ECO:0007669"/>
    <property type="project" value="InterPro"/>
</dbReference>
<dbReference type="PANTHER" id="PTHR42959:SF1">
    <property type="entry name" value="CARBAMOYLTRANSFERASE HYPF"/>
    <property type="match status" value="1"/>
</dbReference>
<evidence type="ECO:0000256" key="2">
    <source>
        <dbReference type="PROSITE-ProRule" id="PRU00520"/>
    </source>
</evidence>
<dbReference type="InterPro" id="IPR001792">
    <property type="entry name" value="Acylphosphatase-like_dom"/>
</dbReference>
<feature type="active site" evidence="2">
    <location>
        <position position="61"/>
    </location>
</feature>
<dbReference type="PROSITE" id="PS00150">
    <property type="entry name" value="ACYLPHOSPHATASE_1"/>
    <property type="match status" value="1"/>
</dbReference>
<dbReference type="GO" id="GO:0003998">
    <property type="term" value="F:acylphosphatase activity"/>
    <property type="evidence" value="ECO:0007669"/>
    <property type="project" value="UniProtKB-EC"/>
</dbReference>
<name>A0A0K2GYF9_9CORY</name>
<dbReference type="GO" id="GO:0008233">
    <property type="term" value="F:peptidase activity"/>
    <property type="evidence" value="ECO:0007669"/>
    <property type="project" value="UniProtKB-KW"/>
</dbReference>
<evidence type="ECO:0000313" key="6">
    <source>
        <dbReference type="EMBL" id="ALA66819.1"/>
    </source>
</evidence>
<dbReference type="EMBL" id="CP006841">
    <property type="protein sequence ID" value="ALA66819.1"/>
    <property type="molecule type" value="Genomic_DNA"/>
</dbReference>
<dbReference type="STRING" id="1408189.CLAC_02695"/>
<dbReference type="Gene3D" id="3.30.110.120">
    <property type="match status" value="1"/>
</dbReference>
<comment type="catalytic activity">
    <reaction evidence="2">
        <text>an acyl phosphate + H2O = a carboxylate + phosphate + H(+)</text>
        <dbReference type="Rhea" id="RHEA:14965"/>
        <dbReference type="ChEBI" id="CHEBI:15377"/>
        <dbReference type="ChEBI" id="CHEBI:15378"/>
        <dbReference type="ChEBI" id="CHEBI:29067"/>
        <dbReference type="ChEBI" id="CHEBI:43474"/>
        <dbReference type="ChEBI" id="CHEBI:59918"/>
        <dbReference type="EC" id="3.6.1.7"/>
    </reaction>
</comment>
<dbReference type="GO" id="GO:0051604">
    <property type="term" value="P:protein maturation"/>
    <property type="evidence" value="ECO:0007669"/>
    <property type="project" value="TreeGrafter"/>
</dbReference>
<dbReference type="SUPFAM" id="SSF55821">
    <property type="entry name" value="YrdC/RibB"/>
    <property type="match status" value="1"/>
</dbReference>
<dbReference type="Gene3D" id="3.30.420.360">
    <property type="match status" value="1"/>
</dbReference>
<dbReference type="Gene3D" id="3.90.870.50">
    <property type="match status" value="1"/>
</dbReference>
<dbReference type="Pfam" id="PF07503">
    <property type="entry name" value="zf-HYPF"/>
    <property type="match status" value="2"/>
</dbReference>
<dbReference type="InterPro" id="IPR036046">
    <property type="entry name" value="Acylphosphatase-like_dom_sf"/>
</dbReference>
<dbReference type="InterPro" id="IPR006070">
    <property type="entry name" value="Sua5-like_dom"/>
</dbReference>
<feature type="active site" evidence="2">
    <location>
        <position position="43"/>
    </location>
</feature>
<feature type="domain" description="Acylphosphatase-like" evidence="4">
    <location>
        <begin position="28"/>
        <end position="120"/>
    </location>
</feature>
<dbReference type="PANTHER" id="PTHR42959">
    <property type="entry name" value="CARBAMOYLTRANSFERASE"/>
    <property type="match status" value="1"/>
</dbReference>
<dbReference type="Pfam" id="PF22521">
    <property type="entry name" value="HypF_C_2"/>
    <property type="match status" value="1"/>
</dbReference>
<accession>A0A0K2GYF9</accession>
<dbReference type="GO" id="GO:0003725">
    <property type="term" value="F:double-stranded RNA binding"/>
    <property type="evidence" value="ECO:0007669"/>
    <property type="project" value="InterPro"/>
</dbReference>
<gene>
    <name evidence="6" type="ORF">CLAC_02695</name>
</gene>
<dbReference type="KEGG" id="clw:CLAC_02695"/>
<dbReference type="GO" id="GO:0006508">
    <property type="term" value="P:proteolysis"/>
    <property type="evidence" value="ECO:0007669"/>
    <property type="project" value="UniProtKB-KW"/>
</dbReference>
<evidence type="ECO:0000259" key="4">
    <source>
        <dbReference type="PROSITE" id="PS51160"/>
    </source>
</evidence>